<dbReference type="Gene3D" id="3.30.710.10">
    <property type="entry name" value="Potassium Channel Kv1.1, Chain A"/>
    <property type="match status" value="1"/>
</dbReference>
<dbReference type="SUPFAM" id="SSF54695">
    <property type="entry name" value="POZ domain"/>
    <property type="match status" value="1"/>
</dbReference>
<dbReference type="EMBL" id="AFNH02000867">
    <property type="protein sequence ID" value="EZG55167.1"/>
    <property type="molecule type" value="Genomic_DNA"/>
</dbReference>
<dbReference type="PANTHER" id="PTHR26379">
    <property type="entry name" value="BTB/POZ AND MATH DOMAIN-CONTAINING PROTEIN 1"/>
    <property type="match status" value="1"/>
</dbReference>
<reference evidence="3" key="1">
    <citation type="submission" date="2013-12" db="EMBL/GenBank/DDBJ databases">
        <authorList>
            <person name="Omoto C.K."/>
            <person name="Sibley D."/>
            <person name="Venepally P."/>
            <person name="Hadjithomas M."/>
            <person name="Karamycheva S."/>
            <person name="Brunk B."/>
            <person name="Roos D."/>
            <person name="Caler E."/>
            <person name="Lorenzi H."/>
        </authorList>
    </citation>
    <scope>NUCLEOTIDE SEQUENCE</scope>
</reference>
<dbReference type="CDD" id="cd18186">
    <property type="entry name" value="BTB_POZ_ZBTB_KLHL-like"/>
    <property type="match status" value="1"/>
</dbReference>
<organism evidence="3 4">
    <name type="scientific">Gregarina niphandrodes</name>
    <name type="common">Septate eugregarine</name>
    <dbReference type="NCBI Taxonomy" id="110365"/>
    <lineage>
        <taxon>Eukaryota</taxon>
        <taxon>Sar</taxon>
        <taxon>Alveolata</taxon>
        <taxon>Apicomplexa</taxon>
        <taxon>Conoidasida</taxon>
        <taxon>Gregarinasina</taxon>
        <taxon>Eugregarinorida</taxon>
        <taxon>Gregarinidae</taxon>
        <taxon>Gregarina</taxon>
    </lineage>
</organism>
<dbReference type="Gene3D" id="2.60.210.10">
    <property type="entry name" value="Apoptosis, Tumor Necrosis Factor Receptor Associated Protein 2, Chain A"/>
    <property type="match status" value="1"/>
</dbReference>
<dbReference type="InterPro" id="IPR002083">
    <property type="entry name" value="MATH/TRAF_dom"/>
</dbReference>
<proteinExistence type="predicted"/>
<dbReference type="InterPro" id="IPR011333">
    <property type="entry name" value="SKP1/BTB/POZ_sf"/>
</dbReference>
<dbReference type="SMART" id="SM00225">
    <property type="entry name" value="BTB"/>
    <property type="match status" value="1"/>
</dbReference>
<gene>
    <name evidence="3" type="ORF">GNI_116950</name>
</gene>
<keyword evidence="4" id="KW-1185">Reference proteome</keyword>
<dbReference type="InterPro" id="IPR045005">
    <property type="entry name" value="BPM1-6"/>
</dbReference>
<dbReference type="SUPFAM" id="SSF49599">
    <property type="entry name" value="TRAF domain-like"/>
    <property type="match status" value="1"/>
</dbReference>
<dbReference type="InterPro" id="IPR000210">
    <property type="entry name" value="BTB/POZ_dom"/>
</dbReference>
<dbReference type="Pfam" id="PF22486">
    <property type="entry name" value="MATH_2"/>
    <property type="match status" value="1"/>
</dbReference>
<dbReference type="CDD" id="cd00121">
    <property type="entry name" value="MATH"/>
    <property type="match status" value="1"/>
</dbReference>
<dbReference type="PROSITE" id="PS50097">
    <property type="entry name" value="BTB"/>
    <property type="match status" value="1"/>
</dbReference>
<dbReference type="OrthoDB" id="6359816at2759"/>
<feature type="domain" description="MATH" evidence="2">
    <location>
        <begin position="18"/>
        <end position="157"/>
    </location>
</feature>
<evidence type="ECO:0000313" key="3">
    <source>
        <dbReference type="EMBL" id="EZG55167.1"/>
    </source>
</evidence>
<dbReference type="AlphaFoldDB" id="A0A023B2U9"/>
<dbReference type="VEuPathDB" id="CryptoDB:GNI_116950"/>
<comment type="caution">
    <text evidence="3">The sequence shown here is derived from an EMBL/GenBank/DDBJ whole genome shotgun (WGS) entry which is preliminary data.</text>
</comment>
<protein>
    <submittedName>
        <fullName evidence="3">BTB/POZ domain protein</fullName>
    </submittedName>
</protein>
<dbReference type="RefSeq" id="XP_011131755.1">
    <property type="nucleotide sequence ID" value="XM_011133453.1"/>
</dbReference>
<dbReference type="Proteomes" id="UP000019763">
    <property type="component" value="Unassembled WGS sequence"/>
</dbReference>
<dbReference type="GeneID" id="22914176"/>
<dbReference type="InterPro" id="IPR008974">
    <property type="entry name" value="TRAF-like"/>
</dbReference>
<evidence type="ECO:0000259" key="2">
    <source>
        <dbReference type="PROSITE" id="PS50144"/>
    </source>
</evidence>
<name>A0A023B2U9_GRENI</name>
<dbReference type="PANTHER" id="PTHR26379:SF443">
    <property type="entry name" value="MATH DOMAIN CONTAINING PROTEIN"/>
    <property type="match status" value="1"/>
</dbReference>
<evidence type="ECO:0000259" key="1">
    <source>
        <dbReference type="PROSITE" id="PS50097"/>
    </source>
</evidence>
<accession>A0A023B2U9</accession>
<sequence length="399" mass="44367">MPTKKTSPSELIRPKWAHLEYVWQLENFWELRALACVEALEDENGSLLWSQSFGDNEKGLWQLKLYPYGDLSPAGRGHVSLFLSLDQSSLSKAYAVFGCYLLDEDGNKIANSGRSFTRQKFADGSSSWGWSQFVKVEGQSLDKLLSSADSLVVKCEIEVFTGVLSSPPRSVPPGESWEAEMKAMLCDPRHYNVTLLAQGRELRAHKEILKARSKWFATKLGAAGPVVAATASQKSTVAPTTPAQDFSYTSFGAMDLSKSPEKETNFAPEKNNTQESCQNVIVIENMRPDIVENIIQYTHTDECKFLEPGTDLIDVIDLFTAAKDLNIPSLYKATFRKLSTLVITKPNAIAIQEVAKRFGDKDLEQHCASYLLMCVRDLSKDEIIKTLTSPSSNKRGTTT</sequence>
<dbReference type="GO" id="GO:0016567">
    <property type="term" value="P:protein ubiquitination"/>
    <property type="evidence" value="ECO:0007669"/>
    <property type="project" value="InterPro"/>
</dbReference>
<evidence type="ECO:0000313" key="4">
    <source>
        <dbReference type="Proteomes" id="UP000019763"/>
    </source>
</evidence>
<dbReference type="OMA" id="CEMRTIP"/>
<dbReference type="Pfam" id="PF00651">
    <property type="entry name" value="BTB"/>
    <property type="match status" value="1"/>
</dbReference>
<feature type="domain" description="BTB" evidence="1">
    <location>
        <begin position="191"/>
        <end position="307"/>
    </location>
</feature>
<dbReference type="PROSITE" id="PS50144">
    <property type="entry name" value="MATH"/>
    <property type="match status" value="1"/>
</dbReference>